<proteinExistence type="predicted"/>
<name>A0ABN7XKP1_GIGMA</name>
<keyword evidence="2" id="KW-1185">Reference proteome</keyword>
<evidence type="ECO:0000313" key="1">
    <source>
        <dbReference type="EMBL" id="CAG8854534.1"/>
    </source>
</evidence>
<sequence>MAIPRVASNGISIHNPKLIDSDLVCTFLDCHYMEQMAKTFNDQFYYKIPLEDKLENMTLHKYDDCIKEWREERKMKDTILLDFFELSLKEMDS</sequence>
<protein>
    <submittedName>
        <fullName evidence="1">9456_t:CDS:1</fullName>
    </submittedName>
</protein>
<feature type="non-terminal residue" evidence="1">
    <location>
        <position position="93"/>
    </location>
</feature>
<evidence type="ECO:0000313" key="2">
    <source>
        <dbReference type="Proteomes" id="UP000789901"/>
    </source>
</evidence>
<dbReference type="Proteomes" id="UP000789901">
    <property type="component" value="Unassembled WGS sequence"/>
</dbReference>
<gene>
    <name evidence="1" type="ORF">GMARGA_LOCUS43355</name>
</gene>
<accession>A0ABN7XKP1</accession>
<comment type="caution">
    <text evidence="1">The sequence shown here is derived from an EMBL/GenBank/DDBJ whole genome shotgun (WGS) entry which is preliminary data.</text>
</comment>
<reference evidence="1 2" key="1">
    <citation type="submission" date="2021-06" db="EMBL/GenBank/DDBJ databases">
        <authorList>
            <person name="Kallberg Y."/>
            <person name="Tangrot J."/>
            <person name="Rosling A."/>
        </authorList>
    </citation>
    <scope>NUCLEOTIDE SEQUENCE [LARGE SCALE GENOMIC DNA]</scope>
    <source>
        <strain evidence="1 2">120-4 pot B 10/14</strain>
    </source>
</reference>
<organism evidence="1 2">
    <name type="scientific">Gigaspora margarita</name>
    <dbReference type="NCBI Taxonomy" id="4874"/>
    <lineage>
        <taxon>Eukaryota</taxon>
        <taxon>Fungi</taxon>
        <taxon>Fungi incertae sedis</taxon>
        <taxon>Mucoromycota</taxon>
        <taxon>Glomeromycotina</taxon>
        <taxon>Glomeromycetes</taxon>
        <taxon>Diversisporales</taxon>
        <taxon>Gigasporaceae</taxon>
        <taxon>Gigaspora</taxon>
    </lineage>
</organism>
<dbReference type="EMBL" id="CAJVQB010139443">
    <property type="protein sequence ID" value="CAG8854534.1"/>
    <property type="molecule type" value="Genomic_DNA"/>
</dbReference>